<evidence type="ECO:0000256" key="5">
    <source>
        <dbReference type="ARBA" id="ARBA00023136"/>
    </source>
</evidence>
<feature type="transmembrane region" description="Helical" evidence="6">
    <location>
        <begin position="201"/>
        <end position="218"/>
    </location>
</feature>
<dbReference type="NCBIfam" id="NF038403">
    <property type="entry name" value="perm_prefix_1"/>
    <property type="match status" value="1"/>
</dbReference>
<feature type="transmembrane region" description="Helical" evidence="6">
    <location>
        <begin position="139"/>
        <end position="156"/>
    </location>
</feature>
<dbReference type="InterPro" id="IPR001182">
    <property type="entry name" value="FtsW/RodA"/>
</dbReference>
<keyword evidence="4 6" id="KW-1133">Transmembrane helix</keyword>
<feature type="transmembrane region" description="Helical" evidence="6">
    <location>
        <begin position="78"/>
        <end position="95"/>
    </location>
</feature>
<comment type="subcellular location">
    <subcellularLocation>
        <location evidence="1">Membrane</location>
        <topology evidence="1">Multi-pass membrane protein</topology>
    </subcellularLocation>
</comment>
<name>A0A921I1U5_9FIRM</name>
<feature type="transmembrane region" description="Helical" evidence="6">
    <location>
        <begin position="224"/>
        <end position="245"/>
    </location>
</feature>
<accession>A0A921I1U5</accession>
<reference evidence="7" key="1">
    <citation type="journal article" date="2021" name="PeerJ">
        <title>Extensive microbial diversity within the chicken gut microbiome revealed by metagenomics and culture.</title>
        <authorList>
            <person name="Gilroy R."/>
            <person name="Ravi A."/>
            <person name="Getino M."/>
            <person name="Pursley I."/>
            <person name="Horton D.L."/>
            <person name="Alikhan N.F."/>
            <person name="Baker D."/>
            <person name="Gharbi K."/>
            <person name="Hall N."/>
            <person name="Watson M."/>
            <person name="Adriaenssens E.M."/>
            <person name="Foster-Nyarko E."/>
            <person name="Jarju S."/>
            <person name="Secka A."/>
            <person name="Antonio M."/>
            <person name="Oren A."/>
            <person name="Chaudhuri R.R."/>
            <person name="La Ragione R."/>
            <person name="Hildebrand F."/>
            <person name="Pallen M.J."/>
        </authorList>
    </citation>
    <scope>NUCLEOTIDE SEQUENCE</scope>
    <source>
        <strain evidence="7">ChiSjej5B23-16112</strain>
    </source>
</reference>
<dbReference type="GO" id="GO:0032153">
    <property type="term" value="C:cell division site"/>
    <property type="evidence" value="ECO:0007669"/>
    <property type="project" value="TreeGrafter"/>
</dbReference>
<dbReference type="GO" id="GO:0008360">
    <property type="term" value="P:regulation of cell shape"/>
    <property type="evidence" value="ECO:0007669"/>
    <property type="project" value="UniProtKB-KW"/>
</dbReference>
<evidence type="ECO:0000313" key="8">
    <source>
        <dbReference type="Proteomes" id="UP000769156"/>
    </source>
</evidence>
<evidence type="ECO:0000256" key="2">
    <source>
        <dbReference type="ARBA" id="ARBA00022692"/>
    </source>
</evidence>
<evidence type="ECO:0000313" key="7">
    <source>
        <dbReference type="EMBL" id="HJF94580.1"/>
    </source>
</evidence>
<evidence type="ECO:0000256" key="3">
    <source>
        <dbReference type="ARBA" id="ARBA00022960"/>
    </source>
</evidence>
<dbReference type="EMBL" id="DYVY01000115">
    <property type="protein sequence ID" value="HJF94580.1"/>
    <property type="molecule type" value="Genomic_DNA"/>
</dbReference>
<dbReference type="AlphaFoldDB" id="A0A921I1U5"/>
<evidence type="ECO:0000256" key="4">
    <source>
        <dbReference type="ARBA" id="ARBA00022989"/>
    </source>
</evidence>
<proteinExistence type="predicted"/>
<feature type="transmembrane region" description="Helical" evidence="6">
    <location>
        <begin position="340"/>
        <end position="361"/>
    </location>
</feature>
<dbReference type="Pfam" id="PF01098">
    <property type="entry name" value="FTSW_RODA_SPOVE"/>
    <property type="match status" value="1"/>
</dbReference>
<feature type="transmembrane region" description="Helical" evidence="6">
    <location>
        <begin position="411"/>
        <end position="429"/>
    </location>
</feature>
<reference evidence="7" key="2">
    <citation type="submission" date="2021-09" db="EMBL/GenBank/DDBJ databases">
        <authorList>
            <person name="Gilroy R."/>
        </authorList>
    </citation>
    <scope>NUCLEOTIDE SEQUENCE</scope>
    <source>
        <strain evidence="7">ChiSjej5B23-16112</strain>
    </source>
</reference>
<evidence type="ECO:0000256" key="6">
    <source>
        <dbReference type="SAM" id="Phobius"/>
    </source>
</evidence>
<dbReference type="GO" id="GO:0051301">
    <property type="term" value="P:cell division"/>
    <property type="evidence" value="ECO:0007669"/>
    <property type="project" value="InterPro"/>
</dbReference>
<keyword evidence="3" id="KW-0133">Cell shape</keyword>
<feature type="transmembrane region" description="Helical" evidence="6">
    <location>
        <begin position="115"/>
        <end position="134"/>
    </location>
</feature>
<protein>
    <submittedName>
        <fullName evidence="7">Permease prefix domain 1-containing protein</fullName>
    </submittedName>
</protein>
<dbReference type="PANTHER" id="PTHR30474:SF1">
    <property type="entry name" value="PEPTIDOGLYCAN GLYCOSYLTRANSFERASE MRDB"/>
    <property type="match status" value="1"/>
</dbReference>
<dbReference type="InterPro" id="IPR047928">
    <property type="entry name" value="Perm_prefix_1"/>
</dbReference>
<dbReference type="GO" id="GO:0015648">
    <property type="term" value="F:lipid-linked peptidoglycan transporter activity"/>
    <property type="evidence" value="ECO:0007669"/>
    <property type="project" value="TreeGrafter"/>
</dbReference>
<feature type="transmembrane region" description="Helical" evidence="6">
    <location>
        <begin position="168"/>
        <end position="189"/>
    </location>
</feature>
<comment type="caution">
    <text evidence="7">The sequence shown here is derived from an EMBL/GenBank/DDBJ whole genome shotgun (WGS) entry which is preliminary data.</text>
</comment>
<evidence type="ECO:0000256" key="1">
    <source>
        <dbReference type="ARBA" id="ARBA00004141"/>
    </source>
</evidence>
<organism evidence="7 8">
    <name type="scientific">Lachnoclostridium phocaeense</name>
    <dbReference type="NCBI Taxonomy" id="1871021"/>
    <lineage>
        <taxon>Bacteria</taxon>
        <taxon>Bacillati</taxon>
        <taxon>Bacillota</taxon>
        <taxon>Clostridia</taxon>
        <taxon>Lachnospirales</taxon>
        <taxon>Lachnospiraceae</taxon>
    </lineage>
</organism>
<keyword evidence="5 6" id="KW-0472">Membrane</keyword>
<feature type="transmembrane region" description="Helical" evidence="6">
    <location>
        <begin position="257"/>
        <end position="277"/>
    </location>
</feature>
<sequence length="439" mass="48913">MNMHSYLEIVSEQIRCRRAKKMILEELEGHIEDQKLDYMADGMNADEAEEEAVRQMGDPVETGMELDRIHRPRMDWKLVAAIVVLSLAGLFLQWMTYRQPDSAYKAAEVWRQGKYMALGVLMMAGICLADYTLIGKYAFCFWISAIGINAGCKLLACAEPGRFFLNGVSWFWTTSWFWGSLILPAYAAVVWRSGREGKKGLFKSVACLGVSAVVWRAVPGSGFVAAVFTLIGAVLLLAAVGKGWFGKEVRSLTMRAGIALAAVFLLVCAVSYGSAYLEQQTGYQAGSGQNVYGISYEEVREDMKELALSDREGEDLTGTELEWSRFDARSTFLWMYMLRYLGSLPVIVLTLLVGVFLTLLIRTVLGQRNRLGFLLGLAAVLFLSVQVVWYIGMNAGVFPVTEAYMPFYTQGGANLCVTYFYAGILLSIYRNSSVVKNER</sequence>
<feature type="transmembrane region" description="Helical" evidence="6">
    <location>
        <begin position="373"/>
        <end position="391"/>
    </location>
</feature>
<gene>
    <name evidence="7" type="ORF">K8V82_07290</name>
</gene>
<dbReference type="PANTHER" id="PTHR30474">
    <property type="entry name" value="CELL CYCLE PROTEIN"/>
    <property type="match status" value="1"/>
</dbReference>
<dbReference type="Proteomes" id="UP000769156">
    <property type="component" value="Unassembled WGS sequence"/>
</dbReference>
<dbReference type="GO" id="GO:0005886">
    <property type="term" value="C:plasma membrane"/>
    <property type="evidence" value="ECO:0007669"/>
    <property type="project" value="TreeGrafter"/>
</dbReference>
<keyword evidence="2 6" id="KW-0812">Transmembrane</keyword>